<organism evidence="2 3">
    <name type="scientific">Galactobacter valiniphilus</name>
    <dbReference type="NCBI Taxonomy" id="2676122"/>
    <lineage>
        <taxon>Bacteria</taxon>
        <taxon>Bacillati</taxon>
        <taxon>Actinomycetota</taxon>
        <taxon>Actinomycetes</taxon>
        <taxon>Micrococcales</taxon>
        <taxon>Micrococcaceae</taxon>
        <taxon>Galactobacter</taxon>
    </lineage>
</organism>
<dbReference type="Pfam" id="PF18766">
    <property type="entry name" value="SWI2_SNF2"/>
    <property type="match status" value="1"/>
</dbReference>
<dbReference type="InterPro" id="IPR040980">
    <property type="entry name" value="SWI2_SNF2"/>
</dbReference>
<dbReference type="Pfam" id="PF04313">
    <property type="entry name" value="HSDR_N"/>
    <property type="match status" value="1"/>
</dbReference>
<dbReference type="PANTHER" id="PTHR42927">
    <property type="entry name" value="HELICASE SUPERFAMILY 1 AND 2 DOMAIN-CONTAINING PROTEIN"/>
    <property type="match status" value="1"/>
</dbReference>
<dbReference type="RefSeq" id="WP_119424462.1">
    <property type="nucleotide sequence ID" value="NZ_QQXK01000011.1"/>
</dbReference>
<keyword evidence="2" id="KW-0378">Hydrolase</keyword>
<protein>
    <submittedName>
        <fullName evidence="2">Type I restriction endonuclease subunit R</fullName>
    </submittedName>
</protein>
<name>A0A399JBT8_9MICC</name>
<keyword evidence="2" id="KW-0255">Endonuclease</keyword>
<dbReference type="GO" id="GO:0003677">
    <property type="term" value="F:DNA binding"/>
    <property type="evidence" value="ECO:0007669"/>
    <property type="project" value="UniProtKB-KW"/>
</dbReference>
<dbReference type="SMART" id="SM00487">
    <property type="entry name" value="DEXDc"/>
    <property type="match status" value="1"/>
</dbReference>
<keyword evidence="2" id="KW-0540">Nuclease</keyword>
<feature type="domain" description="Helicase ATP-binding" evidence="1">
    <location>
        <begin position="285"/>
        <end position="526"/>
    </location>
</feature>
<accession>A0A399JBT8</accession>
<dbReference type="GO" id="GO:0009035">
    <property type="term" value="F:type I site-specific deoxyribonuclease activity"/>
    <property type="evidence" value="ECO:0007669"/>
    <property type="project" value="UniProtKB-EC"/>
</dbReference>
<evidence type="ECO:0000259" key="1">
    <source>
        <dbReference type="SMART" id="SM00487"/>
    </source>
</evidence>
<dbReference type="InterPro" id="IPR007409">
    <property type="entry name" value="Restrct_endonuc_type1_HsdR_N"/>
</dbReference>
<sequence>MSGGAHQERHFQNNVVAHLAANGWLHSVGNEGYDKERALFVPDLLAWIEDTEPASYAKLIPADASEAARAKGEARILDRVAKELGQPLKQGGGTLNVLRGGVKIPGVRDIPLMQMPPADNKNPNLTARYAKNRLRVVEELVYSTRNSNRIDLTFFLNGIPVATAELKTVLTQSIEHAKAQYRTDRLPQGEPLLTPTRGALVHFAVTENRVAMSTTLEGPNTFFLPFDQGFEGGAGNPPVEDGYATSYLWEQILQRDAWLTILSKFVYTHESEKVDLEGRVTKVFQTRFPRFHQWRAVTALAAAAATEGPGHRYLIQHSAGSGKTDSIAWTAHRLASLHNAAGDKVFDTVFVISDRQVLDKQLRDAVKQLERTAGTFEAITSGDGSKTARLTEVLTSGTAHIVGVTLQTFPHALEALKDPANQERLRGKHFAVVADEAHSSQTGNASKAVKELLYSAEAASTVLDLEEPGADQDALAAMAAHADADHRLSYFAFTATPKEKTLELFGRRNPVTDDLEAFDLYPMKQAIEEGFILDVLKNYTSYEMAARIAYNGVPRAGAPGAEAGQAPSGGELDEIDVRQGTKAYIQFVELHPTNVASKVEVILDHYQHTVRHHLGGRAKAMVVTESRAAAVRYKRAFEKIIQRRGLDLNALVAFSGEVEDPDHNGLREVGKPGKTVTEASENPGLHGQDLATAFAQDGQHFLIVANKYQTGFDQPLLVGMYVDKALSGIAAVQTLSRLNRVAKGKTDTYVLDFVNDPEQILESFKTYYTAAHIETESDPDLVANLIKKLEYQEVFTWAEVDAVFADWTSRPAQASRKHTQLFAHLQPAIQRFTDFWKQAVLQENAERRDELLDFKAVLAQYVKAYAFFSQILDFGDPRYEKMAVFADLLARSLASFNADSAVAEAVGVSDVVLTHFKLDQIRANEDLGLAKTGDDVPGLVGMTEAGLAKIREAERKGKAEVIEKVNKYFGDLDPDDVANAAERFEHILEAVSKDPALQQQAANNPAEDLVHSPGVIRAIEDAQWQVDETEKRITDFIQQQDPKVILQFLLNEMDLYGRLRGGSSTA</sequence>
<dbReference type="PANTHER" id="PTHR42927:SF1">
    <property type="entry name" value="HELICASE SUPERFAMILY 1 AND 2 DOMAIN-CONTAINING PROTEIN"/>
    <property type="match status" value="1"/>
</dbReference>
<dbReference type="GO" id="GO:0005524">
    <property type="term" value="F:ATP binding"/>
    <property type="evidence" value="ECO:0007669"/>
    <property type="project" value="UniProtKB-KW"/>
</dbReference>
<gene>
    <name evidence="2" type="ORF">DWB68_07165</name>
</gene>
<reference evidence="2 3" key="1">
    <citation type="submission" date="2018-07" db="EMBL/GenBank/DDBJ databases">
        <title>Arthrobacter sp. nov., isolated from raw cow's milk with high bacterial count.</title>
        <authorList>
            <person name="Hahne J."/>
            <person name="Isele D."/>
            <person name="Lipski A."/>
        </authorList>
    </citation>
    <scope>NUCLEOTIDE SEQUENCE [LARGE SCALE GENOMIC DNA]</scope>
    <source>
        <strain evidence="2 3">JZ R-35</strain>
    </source>
</reference>
<dbReference type="GO" id="GO:0009307">
    <property type="term" value="P:DNA restriction-modification system"/>
    <property type="evidence" value="ECO:0007669"/>
    <property type="project" value="UniProtKB-KW"/>
</dbReference>
<dbReference type="InterPro" id="IPR027417">
    <property type="entry name" value="P-loop_NTPase"/>
</dbReference>
<dbReference type="InterPro" id="IPR055180">
    <property type="entry name" value="HsdR_RecA-like_helicase_dom_2"/>
</dbReference>
<dbReference type="InterPro" id="IPR014001">
    <property type="entry name" value="Helicase_ATP-bd"/>
</dbReference>
<keyword evidence="3" id="KW-1185">Reference proteome</keyword>
<comment type="caution">
    <text evidence="2">The sequence shown here is derived from an EMBL/GenBank/DDBJ whole genome shotgun (WGS) entry which is preliminary data.</text>
</comment>
<dbReference type="Pfam" id="PF22679">
    <property type="entry name" value="T1R_D3-like"/>
    <property type="match status" value="1"/>
</dbReference>
<proteinExistence type="predicted"/>
<dbReference type="Gene3D" id="3.90.1570.50">
    <property type="match status" value="1"/>
</dbReference>
<dbReference type="Proteomes" id="UP000265419">
    <property type="component" value="Unassembled WGS sequence"/>
</dbReference>
<dbReference type="EMBL" id="QQXK01000011">
    <property type="protein sequence ID" value="RII42520.1"/>
    <property type="molecule type" value="Genomic_DNA"/>
</dbReference>
<dbReference type="SUPFAM" id="SSF52540">
    <property type="entry name" value="P-loop containing nucleoside triphosphate hydrolases"/>
    <property type="match status" value="1"/>
</dbReference>
<evidence type="ECO:0000313" key="2">
    <source>
        <dbReference type="EMBL" id="RII42520.1"/>
    </source>
</evidence>
<evidence type="ECO:0000313" key="3">
    <source>
        <dbReference type="Proteomes" id="UP000265419"/>
    </source>
</evidence>
<dbReference type="Gene3D" id="3.40.50.300">
    <property type="entry name" value="P-loop containing nucleotide triphosphate hydrolases"/>
    <property type="match status" value="2"/>
</dbReference>
<dbReference type="AlphaFoldDB" id="A0A399JBT8"/>